<gene>
    <name evidence="1" type="ORF">A7E78_10945</name>
</gene>
<proteinExistence type="predicted"/>
<protein>
    <submittedName>
        <fullName evidence="1">Uncharacterized protein</fullName>
    </submittedName>
</protein>
<accession>A0A1L3GR32</accession>
<dbReference type="Proteomes" id="UP000182517">
    <property type="component" value="Chromosome"/>
</dbReference>
<evidence type="ECO:0000313" key="1">
    <source>
        <dbReference type="EMBL" id="APG28320.1"/>
    </source>
</evidence>
<evidence type="ECO:0000313" key="2">
    <source>
        <dbReference type="Proteomes" id="UP000182517"/>
    </source>
</evidence>
<keyword evidence="2" id="KW-1185">Reference proteome</keyword>
<reference evidence="1 2" key="1">
    <citation type="journal article" date="2017" name="Genome Announc.">
        <title>Complete Genome Sequences of Two Acetylene-Fermenting Pelobacter acetylenicus Strains.</title>
        <authorList>
            <person name="Sutton J.M."/>
            <person name="Baesman S.M."/>
            <person name="Fierst J.L."/>
            <person name="Poret-Peterson A.T."/>
            <person name="Oremland R.S."/>
            <person name="Dunlap D.S."/>
            <person name="Akob D.M."/>
        </authorList>
    </citation>
    <scope>NUCLEOTIDE SEQUENCE [LARGE SCALE GENOMIC DNA]</scope>
    <source>
        <strain evidence="1 2">SFB93</strain>
    </source>
</reference>
<dbReference type="EMBL" id="CP015519">
    <property type="protein sequence ID" value="APG28320.1"/>
    <property type="molecule type" value="Genomic_DNA"/>
</dbReference>
<dbReference type="AlphaFoldDB" id="A0A1L3GR32"/>
<organism evidence="1 2">
    <name type="scientific">Syntrophotalea acetylenivorans</name>
    <dbReference type="NCBI Taxonomy" id="1842532"/>
    <lineage>
        <taxon>Bacteria</taxon>
        <taxon>Pseudomonadati</taxon>
        <taxon>Thermodesulfobacteriota</taxon>
        <taxon>Desulfuromonadia</taxon>
        <taxon>Desulfuromonadales</taxon>
        <taxon>Syntrophotaleaceae</taxon>
        <taxon>Syntrophotalea</taxon>
    </lineage>
</organism>
<name>A0A1L3GR32_9BACT</name>
<sequence>MWQIEDGCAVGLLSEIQARERRRGKVPGGEHNNTDIATTSFMLIRRLATFRPLLFRLFYRPEGQVGFRWQPADEKTRLLA</sequence>
<dbReference type="STRING" id="1842532.A7E78_10945"/>
<dbReference type="KEGG" id="pef:A7E78_10945"/>